<accession>A0A497XI55</accession>
<organism evidence="2 3">
    <name type="scientific">Sulfurisoma sediminicola</name>
    <dbReference type="NCBI Taxonomy" id="1381557"/>
    <lineage>
        <taxon>Bacteria</taxon>
        <taxon>Pseudomonadati</taxon>
        <taxon>Pseudomonadota</taxon>
        <taxon>Betaproteobacteria</taxon>
        <taxon>Nitrosomonadales</taxon>
        <taxon>Sterolibacteriaceae</taxon>
        <taxon>Sulfurisoma</taxon>
    </lineage>
</organism>
<feature type="domain" description="Hda lid" evidence="1">
    <location>
        <begin position="154"/>
        <end position="218"/>
    </location>
</feature>
<name>A0A497XI55_9PROT</name>
<dbReference type="GO" id="GO:0003688">
    <property type="term" value="F:DNA replication origin binding"/>
    <property type="evidence" value="ECO:0007669"/>
    <property type="project" value="TreeGrafter"/>
</dbReference>
<proteinExistence type="predicted"/>
<evidence type="ECO:0000313" key="3">
    <source>
        <dbReference type="Proteomes" id="UP000268908"/>
    </source>
</evidence>
<dbReference type="GO" id="GO:0006270">
    <property type="term" value="P:DNA replication initiation"/>
    <property type="evidence" value="ECO:0007669"/>
    <property type="project" value="TreeGrafter"/>
</dbReference>
<dbReference type="InterPro" id="IPR055199">
    <property type="entry name" value="Hda_lid"/>
</dbReference>
<dbReference type="PANTHER" id="PTHR30050:SF5">
    <property type="entry name" value="DNAA REGULATORY INACTIVATOR HDA"/>
    <property type="match status" value="1"/>
</dbReference>
<comment type="caution">
    <text evidence="2">The sequence shown here is derived from an EMBL/GenBank/DDBJ whole genome shotgun (WGS) entry which is preliminary data.</text>
</comment>
<dbReference type="PANTHER" id="PTHR30050">
    <property type="entry name" value="CHROMOSOMAL REPLICATION INITIATOR PROTEIN DNAA"/>
    <property type="match status" value="1"/>
</dbReference>
<evidence type="ECO:0000259" key="1">
    <source>
        <dbReference type="Pfam" id="PF22688"/>
    </source>
</evidence>
<dbReference type="Gene3D" id="3.40.50.300">
    <property type="entry name" value="P-loop containing nucleotide triphosphate hydrolases"/>
    <property type="match status" value="1"/>
</dbReference>
<dbReference type="Proteomes" id="UP000268908">
    <property type="component" value="Unassembled WGS sequence"/>
</dbReference>
<dbReference type="NCBIfam" id="TIGR03420">
    <property type="entry name" value="DnaA_homol_Hda"/>
    <property type="match status" value="1"/>
</dbReference>
<dbReference type="SUPFAM" id="SSF52540">
    <property type="entry name" value="P-loop containing nucleoside triphosphate hydrolases"/>
    <property type="match status" value="1"/>
</dbReference>
<dbReference type="InterPro" id="IPR017788">
    <property type="entry name" value="Hda"/>
</dbReference>
<dbReference type="OrthoDB" id="9784878at2"/>
<dbReference type="GO" id="GO:0032297">
    <property type="term" value="P:negative regulation of DNA-templated DNA replication initiation"/>
    <property type="evidence" value="ECO:0007669"/>
    <property type="project" value="InterPro"/>
</dbReference>
<dbReference type="CDD" id="cd00009">
    <property type="entry name" value="AAA"/>
    <property type="match status" value="1"/>
</dbReference>
<dbReference type="Gene3D" id="1.10.8.60">
    <property type="match status" value="1"/>
</dbReference>
<dbReference type="RefSeq" id="WP_121239494.1">
    <property type="nucleotide sequence ID" value="NZ_BHVV01000001.1"/>
</dbReference>
<dbReference type="EMBL" id="RCCI01000004">
    <property type="protein sequence ID" value="RLJ67504.1"/>
    <property type="molecule type" value="Genomic_DNA"/>
</dbReference>
<sequence length="232" mass="25438">MTQLLLDLRPKQIPTLDNFVAGANAELLARLRGLTEADSFDAVILWGPAGSGKSHLLAATARLADRHRAVTHLQASQVGEEIPAPPGGLVVIEDVEHLSAPAQIALFRLFNAARVVGLAILLSGGSAPAQLQLREDLRTRIGQSLIFEVKPLTDEEKSAALRRHALLRGMRMDDGLVDYLLRHGRRDLPSLMAVLDGLDRATLERKRHATLPLLREVMQLQLEKSEDETRAI</sequence>
<dbReference type="Pfam" id="PF22688">
    <property type="entry name" value="Hda_lid"/>
    <property type="match status" value="1"/>
</dbReference>
<evidence type="ECO:0000313" key="2">
    <source>
        <dbReference type="EMBL" id="RLJ67504.1"/>
    </source>
</evidence>
<dbReference type="InterPro" id="IPR027417">
    <property type="entry name" value="P-loop_NTPase"/>
</dbReference>
<reference evidence="2 3" key="1">
    <citation type="submission" date="2018-10" db="EMBL/GenBank/DDBJ databases">
        <title>Genomic Encyclopedia of Type Strains, Phase IV (KMG-IV): sequencing the most valuable type-strain genomes for metagenomic binning, comparative biology and taxonomic classification.</title>
        <authorList>
            <person name="Goeker M."/>
        </authorList>
    </citation>
    <scope>NUCLEOTIDE SEQUENCE [LARGE SCALE GENOMIC DNA]</scope>
    <source>
        <strain evidence="2 3">DSM 26916</strain>
    </source>
</reference>
<gene>
    <name evidence="2" type="ORF">DFR35_0050</name>
</gene>
<protein>
    <submittedName>
        <fullName evidence="2">Regulatory inactivation of DnaA Hda protein</fullName>
    </submittedName>
</protein>
<dbReference type="GO" id="GO:0005886">
    <property type="term" value="C:plasma membrane"/>
    <property type="evidence" value="ECO:0007669"/>
    <property type="project" value="TreeGrafter"/>
</dbReference>
<dbReference type="AlphaFoldDB" id="A0A497XI55"/>
<keyword evidence="3" id="KW-1185">Reference proteome</keyword>